<dbReference type="Pfam" id="PF09587">
    <property type="entry name" value="PGA_cap"/>
    <property type="match status" value="1"/>
</dbReference>
<evidence type="ECO:0000256" key="1">
    <source>
        <dbReference type="ARBA" id="ARBA00005662"/>
    </source>
</evidence>
<sequence length="345" mass="37689">MLRRFTIITVILLLIFPAAMSSSKASAAPADRINITFVGDILLDGFVGDQIARYGANFPFVKVAPALQKADIAFANLETPVSIRGVSAEKTFVFRSKPAALSGLRYAGIDGVSLANNHILDFGKVAMLDTLVHLDKYKIAHTGAGRNIEQAYKPYIKTVKGKKVAILGLSRVLSDPSWYAGTNSPGAASAYTPEPMLNAIKKSAKDNDYTIVYIHWNEEFKDYPEQYARTLAKKMIDSGADIIVGSHSHCLMGIEYYKHKPIYYSLGNFVFNRSTRGGEKTLHSMLVNIAIDGSKLTGKITPVKIIGGQPNFMGAAYNKETIKLMNKLSFNAIIDGNGNVSEKKL</sequence>
<dbReference type="AlphaFoldDB" id="A0A7X2L0S1"/>
<dbReference type="Proteomes" id="UP000463051">
    <property type="component" value="Unassembled WGS sequence"/>
</dbReference>
<evidence type="ECO:0000313" key="4">
    <source>
        <dbReference type="EMBL" id="MRN53017.1"/>
    </source>
</evidence>
<dbReference type="InterPro" id="IPR019079">
    <property type="entry name" value="Capsule_synth_CapA"/>
</dbReference>
<dbReference type="RefSeq" id="WP_420819736.1">
    <property type="nucleotide sequence ID" value="NZ_WJXB01000002.1"/>
</dbReference>
<proteinExistence type="inferred from homology"/>
<keyword evidence="2" id="KW-0732">Signal</keyword>
<dbReference type="SMART" id="SM00854">
    <property type="entry name" value="PGA_cap"/>
    <property type="match status" value="1"/>
</dbReference>
<dbReference type="PANTHER" id="PTHR33393">
    <property type="entry name" value="POLYGLUTAMINE SYNTHESIS ACCESSORY PROTEIN RV0574C-RELATED"/>
    <property type="match status" value="1"/>
</dbReference>
<name>A0A7X2L0S1_9BACL</name>
<keyword evidence="5" id="KW-1185">Reference proteome</keyword>
<feature type="signal peptide" evidence="2">
    <location>
        <begin position="1"/>
        <end position="27"/>
    </location>
</feature>
<gene>
    <name evidence="4" type="ORF">GJB61_08400</name>
</gene>
<feature type="chain" id="PRO_5030709616" evidence="2">
    <location>
        <begin position="28"/>
        <end position="345"/>
    </location>
</feature>
<organism evidence="4 5">
    <name type="scientific">Paenibacillus monticola</name>
    <dbReference type="NCBI Taxonomy" id="2666075"/>
    <lineage>
        <taxon>Bacteria</taxon>
        <taxon>Bacillati</taxon>
        <taxon>Bacillota</taxon>
        <taxon>Bacilli</taxon>
        <taxon>Bacillales</taxon>
        <taxon>Paenibacillaceae</taxon>
        <taxon>Paenibacillus</taxon>
    </lineage>
</organism>
<dbReference type="SUPFAM" id="SSF56300">
    <property type="entry name" value="Metallo-dependent phosphatases"/>
    <property type="match status" value="1"/>
</dbReference>
<dbReference type="PANTHER" id="PTHR33393:SF13">
    <property type="entry name" value="PGA BIOSYNTHESIS PROTEIN CAPA"/>
    <property type="match status" value="1"/>
</dbReference>
<evidence type="ECO:0000256" key="2">
    <source>
        <dbReference type="SAM" id="SignalP"/>
    </source>
</evidence>
<feature type="domain" description="Capsule synthesis protein CapA" evidence="3">
    <location>
        <begin position="34"/>
        <end position="273"/>
    </location>
</feature>
<dbReference type="InterPro" id="IPR029052">
    <property type="entry name" value="Metallo-depent_PP-like"/>
</dbReference>
<comment type="caution">
    <text evidence="4">The sequence shown here is derived from an EMBL/GenBank/DDBJ whole genome shotgun (WGS) entry which is preliminary data.</text>
</comment>
<evidence type="ECO:0000313" key="5">
    <source>
        <dbReference type="Proteomes" id="UP000463051"/>
    </source>
</evidence>
<evidence type="ECO:0000259" key="3">
    <source>
        <dbReference type="SMART" id="SM00854"/>
    </source>
</evidence>
<reference evidence="4 5" key="1">
    <citation type="submission" date="2019-11" db="EMBL/GenBank/DDBJ databases">
        <title>Paenibacillus monticola sp. nov., a novel PGPR strain isolated from mountain sample in China.</title>
        <authorList>
            <person name="Zhao Q."/>
            <person name="Li H.-P."/>
            <person name="Zhang J.-L."/>
        </authorList>
    </citation>
    <scope>NUCLEOTIDE SEQUENCE [LARGE SCALE GENOMIC DNA]</scope>
    <source>
        <strain evidence="4 5">LC-T2</strain>
    </source>
</reference>
<accession>A0A7X2L0S1</accession>
<dbReference type="EMBL" id="WJXB01000002">
    <property type="protein sequence ID" value="MRN53017.1"/>
    <property type="molecule type" value="Genomic_DNA"/>
</dbReference>
<dbReference type="InterPro" id="IPR052169">
    <property type="entry name" value="CW_Biosynth-Accessory"/>
</dbReference>
<comment type="similarity">
    <text evidence="1">Belongs to the CapA family.</text>
</comment>
<dbReference type="CDD" id="cd07381">
    <property type="entry name" value="MPP_CapA"/>
    <property type="match status" value="1"/>
</dbReference>
<dbReference type="Gene3D" id="3.60.21.10">
    <property type="match status" value="1"/>
</dbReference>
<protein>
    <submittedName>
        <fullName evidence="4">CapA family protein</fullName>
    </submittedName>
</protein>